<accession>A0A1Z3HTZ3</accession>
<dbReference type="Gene3D" id="1.25.40.10">
    <property type="entry name" value="Tetratricopeptide repeat domain"/>
    <property type="match status" value="2"/>
</dbReference>
<dbReference type="STRING" id="1641165.XM38_02410"/>
<dbReference type="OrthoDB" id="505156at2"/>
<keyword evidence="3" id="KW-1185">Reference proteome</keyword>
<dbReference type="InterPro" id="IPR019734">
    <property type="entry name" value="TPR_rpt"/>
</dbReference>
<name>A0A1Z3HTZ3_9CYAN</name>
<feature type="chain" id="PRO_5011109874" evidence="1">
    <location>
        <begin position="28"/>
        <end position="344"/>
    </location>
</feature>
<dbReference type="SUPFAM" id="SSF48452">
    <property type="entry name" value="TPR-like"/>
    <property type="match status" value="2"/>
</dbReference>
<sequence>MATPKRWPYGWLLVVLTLGFVGPSALATDLDQQLDIRPFNATAGQPRNVADQWLRLGSQQATAGRPAEAIASWQQAIEIYHALGDTVALGLTYDYIGLTFASLGQYDQAESALRRRLAIARDNQNLQREIFGWNNLGSLLLQQGNVAAAQAAFSEASVLARSVNHPEGLGLSLSNLGLVAAIQGQWQDARKYYETAAGYRYTAADWAGEAHTSNGLGDVYQALDQESAAIGAYRLALRLARDVNDVAVQLRAIDGLLPIYLDRNELTTVRRLIDQRLALTLGANDPQTVVSLMYAGDYYRRSGDIAAARTLYYRGMQLAAALEMKLEQADLANRLVQLGGLPVL</sequence>
<feature type="signal peptide" evidence="1">
    <location>
        <begin position="1"/>
        <end position="27"/>
    </location>
</feature>
<dbReference type="InterPro" id="IPR011990">
    <property type="entry name" value="TPR-like_helical_dom_sf"/>
</dbReference>
<evidence type="ECO:0000313" key="3">
    <source>
        <dbReference type="Proteomes" id="UP000191901"/>
    </source>
</evidence>
<gene>
    <name evidence="2" type="ORF">XM38_047040</name>
</gene>
<dbReference type="AlphaFoldDB" id="A0A1Z3HTZ3"/>
<reference evidence="2 3" key="1">
    <citation type="journal article" date="2016" name="Biochim. Biophys. Acta">
        <title>Characterization of red-shifted phycobilisomes isolated from the chlorophyll f-containing cyanobacterium Halomicronema hongdechloris.</title>
        <authorList>
            <person name="Li Y."/>
            <person name="Lin Y."/>
            <person name="Garvey C.J."/>
            <person name="Birch D."/>
            <person name="Corkery R.W."/>
            <person name="Loughlin P.C."/>
            <person name="Scheer H."/>
            <person name="Willows R.D."/>
            <person name="Chen M."/>
        </authorList>
    </citation>
    <scope>NUCLEOTIDE SEQUENCE [LARGE SCALE GENOMIC DNA]</scope>
    <source>
        <strain evidence="2 3">C2206</strain>
    </source>
</reference>
<dbReference type="PANTHER" id="PTHR10098">
    <property type="entry name" value="RAPSYN-RELATED"/>
    <property type="match status" value="1"/>
</dbReference>
<dbReference type="RefSeq" id="WP_080805578.1">
    <property type="nucleotide sequence ID" value="NZ_CP021983.2"/>
</dbReference>
<protein>
    <submittedName>
        <fullName evidence="2">Uncharacterized protein</fullName>
    </submittedName>
</protein>
<dbReference type="KEGG" id="hhg:XM38_047040"/>
<dbReference type="Pfam" id="PF13424">
    <property type="entry name" value="TPR_12"/>
    <property type="match status" value="2"/>
</dbReference>
<evidence type="ECO:0000313" key="2">
    <source>
        <dbReference type="EMBL" id="ASC73732.1"/>
    </source>
</evidence>
<dbReference type="EMBL" id="CP021983">
    <property type="protein sequence ID" value="ASC73732.1"/>
    <property type="molecule type" value="Genomic_DNA"/>
</dbReference>
<evidence type="ECO:0000256" key="1">
    <source>
        <dbReference type="SAM" id="SignalP"/>
    </source>
</evidence>
<keyword evidence="1" id="KW-0732">Signal</keyword>
<proteinExistence type="predicted"/>
<dbReference type="SMART" id="SM00028">
    <property type="entry name" value="TPR"/>
    <property type="match status" value="6"/>
</dbReference>
<organism evidence="2 3">
    <name type="scientific">Halomicronema hongdechloris C2206</name>
    <dbReference type="NCBI Taxonomy" id="1641165"/>
    <lineage>
        <taxon>Bacteria</taxon>
        <taxon>Bacillati</taxon>
        <taxon>Cyanobacteriota</taxon>
        <taxon>Cyanophyceae</taxon>
        <taxon>Nodosilineales</taxon>
        <taxon>Nodosilineaceae</taxon>
        <taxon>Halomicronema</taxon>
    </lineage>
</organism>
<dbReference type="Proteomes" id="UP000191901">
    <property type="component" value="Chromosome"/>
</dbReference>